<dbReference type="InterPro" id="IPR001091">
    <property type="entry name" value="RM_Methyltransferase"/>
</dbReference>
<accession>A0A0S4PVA8</accession>
<feature type="domain" description="DNA methylase N-4/N-6" evidence="5">
    <location>
        <begin position="61"/>
        <end position="350"/>
    </location>
</feature>
<dbReference type="PATRIC" id="fig|76936.10.peg.1331"/>
<dbReference type="Gene3D" id="3.40.50.150">
    <property type="entry name" value="Vaccinia Virus protein VP39"/>
    <property type="match status" value="1"/>
</dbReference>
<dbReference type="EC" id="2.1.1.-" evidence="4"/>
<proteinExistence type="inferred from homology"/>
<dbReference type="EMBL" id="LN907858">
    <property type="protein sequence ID" value="CUU40248.1"/>
    <property type="molecule type" value="Genomic_DNA"/>
</dbReference>
<evidence type="ECO:0000256" key="1">
    <source>
        <dbReference type="ARBA" id="ARBA00006594"/>
    </source>
</evidence>
<gene>
    <name evidence="6" type="ORF">BN2458_PEG1363</name>
</gene>
<dbReference type="PROSITE" id="PS00092">
    <property type="entry name" value="N6_MTASE"/>
    <property type="match status" value="1"/>
</dbReference>
<dbReference type="GO" id="GO:0003677">
    <property type="term" value="F:DNA binding"/>
    <property type="evidence" value="ECO:0007669"/>
    <property type="project" value="InterPro"/>
</dbReference>
<evidence type="ECO:0000259" key="5">
    <source>
        <dbReference type="Pfam" id="PF01555"/>
    </source>
</evidence>
<dbReference type="GO" id="GO:0032259">
    <property type="term" value="P:methylation"/>
    <property type="evidence" value="ECO:0007669"/>
    <property type="project" value="UniProtKB-KW"/>
</dbReference>
<reference evidence="7" key="1">
    <citation type="submission" date="2015-11" db="EMBL/GenBank/DDBJ databases">
        <authorList>
            <person name="Anvar S.Y."/>
        </authorList>
    </citation>
    <scope>NUCLEOTIDE SEQUENCE [LARGE SCALE GENOMIC DNA]</scope>
</reference>
<dbReference type="Pfam" id="PF01555">
    <property type="entry name" value="N6_N4_Mtase"/>
    <property type="match status" value="1"/>
</dbReference>
<name>A0A0S4PVA8_9HELI</name>
<dbReference type="SUPFAM" id="SSF53335">
    <property type="entry name" value="S-adenosyl-L-methionine-dependent methyltransferases"/>
    <property type="match status" value="1"/>
</dbReference>
<dbReference type="Proteomes" id="UP000064525">
    <property type="component" value="Chromosome I"/>
</dbReference>
<dbReference type="REBASE" id="132224">
    <property type="entry name" value="M.Hty1ORF1363P"/>
</dbReference>
<dbReference type="GO" id="GO:0008170">
    <property type="term" value="F:N-methyltransferase activity"/>
    <property type="evidence" value="ECO:0007669"/>
    <property type="project" value="InterPro"/>
</dbReference>
<evidence type="ECO:0000256" key="2">
    <source>
        <dbReference type="ARBA" id="ARBA00022603"/>
    </source>
</evidence>
<evidence type="ECO:0000313" key="7">
    <source>
        <dbReference type="Proteomes" id="UP000064525"/>
    </source>
</evidence>
<dbReference type="InterPro" id="IPR002052">
    <property type="entry name" value="DNA_methylase_N6_adenine_CS"/>
</dbReference>
<evidence type="ECO:0000313" key="6">
    <source>
        <dbReference type="EMBL" id="CUU40248.1"/>
    </source>
</evidence>
<keyword evidence="3 6" id="KW-0808">Transferase</keyword>
<comment type="similarity">
    <text evidence="1 4">Belongs to the N(4)/N(6)-methyltransferase family.</text>
</comment>
<dbReference type="InterPro" id="IPR002941">
    <property type="entry name" value="DNA_methylase_N4/N6"/>
</dbReference>
<organism evidence="6 7">
    <name type="scientific">Helicobacter typhlonius</name>
    <dbReference type="NCBI Taxonomy" id="76936"/>
    <lineage>
        <taxon>Bacteria</taxon>
        <taxon>Pseudomonadati</taxon>
        <taxon>Campylobacterota</taxon>
        <taxon>Epsilonproteobacteria</taxon>
        <taxon>Campylobacterales</taxon>
        <taxon>Helicobacteraceae</taxon>
        <taxon>Helicobacter</taxon>
    </lineage>
</organism>
<sequence length="394" mass="45970">MFDFFSSFQSPQDFLKLPLRRELQGDYNQKNLLIFDDNCNAMQNLLQNQSFNQGKTFKNSIDLVYIDPPFATNNTFRLGSTMSASLDSQIAYKDKFNLESYLEFLYYRLILIKELMSEKGSLYLHIDDKVGHYVKILCDEIFGREHFISDIARIKCNPKNFKRKAYGNVKDRILFYVKSNQYVWNEVCEEITKNDLHKRFKKQDERGYYTTIPLHAPGVTQKGESGQEWNGLKPPEGRHWRCSLNELDKLEKAGLIEWSKNGVPRKKVYAKDCKGKKIQDIWEFKDTQSPMYPTQKNNAMLKRIIQMSSNVDSLVMDCFCGSGGFLRESFLLGRNFIGIDESKEAIKINQQNLCKCEYGFLKNMQEITKESKDNYSSRIINEVESINRVVLSTL</sequence>
<evidence type="ECO:0000256" key="3">
    <source>
        <dbReference type="ARBA" id="ARBA00022679"/>
    </source>
</evidence>
<dbReference type="OrthoDB" id="9800801at2"/>
<dbReference type="RefSeq" id="WP_064504564.1">
    <property type="nucleotide sequence ID" value="NZ_CAQHUU010000028.1"/>
</dbReference>
<keyword evidence="2 6" id="KW-0489">Methyltransferase</keyword>
<dbReference type="KEGG" id="hty:BN2458_PEG1363"/>
<evidence type="ECO:0000256" key="4">
    <source>
        <dbReference type="RuleBase" id="RU362026"/>
    </source>
</evidence>
<protein>
    <recommendedName>
        <fullName evidence="4">Methyltransferase</fullName>
        <ecNumber evidence="4">2.1.1.-</ecNumber>
    </recommendedName>
</protein>
<dbReference type="InterPro" id="IPR029063">
    <property type="entry name" value="SAM-dependent_MTases_sf"/>
</dbReference>
<dbReference type="PRINTS" id="PR00508">
    <property type="entry name" value="S21N4MTFRASE"/>
</dbReference>
<dbReference type="GeneID" id="78151556"/>
<dbReference type="AlphaFoldDB" id="A0A0S4PVA8"/>